<dbReference type="InterPro" id="IPR036236">
    <property type="entry name" value="Znf_C2H2_sf"/>
</dbReference>
<dbReference type="InParanoid" id="H2Z6G2"/>
<name>H2Z6G2_CIOSA</name>
<dbReference type="HOGENOM" id="CLU_1153902_0_0_1"/>
<dbReference type="InterPro" id="IPR052795">
    <property type="entry name" value="RREB1"/>
</dbReference>
<evidence type="ECO:0000256" key="1">
    <source>
        <dbReference type="PROSITE-ProRule" id="PRU00042"/>
    </source>
</evidence>
<reference evidence="3" key="3">
    <citation type="submission" date="2025-09" db="UniProtKB">
        <authorList>
            <consortium name="Ensembl"/>
        </authorList>
    </citation>
    <scope>IDENTIFICATION</scope>
</reference>
<feature type="domain" description="C2H2-type" evidence="2">
    <location>
        <begin position="13"/>
        <end position="36"/>
    </location>
</feature>
<dbReference type="Gene3D" id="3.30.160.60">
    <property type="entry name" value="Classic Zinc Finger"/>
    <property type="match status" value="1"/>
</dbReference>
<organism evidence="3 4">
    <name type="scientific">Ciona savignyi</name>
    <name type="common">Pacific transparent sea squirt</name>
    <dbReference type="NCBI Taxonomy" id="51511"/>
    <lineage>
        <taxon>Eukaryota</taxon>
        <taxon>Metazoa</taxon>
        <taxon>Chordata</taxon>
        <taxon>Tunicata</taxon>
        <taxon>Ascidiacea</taxon>
        <taxon>Phlebobranchia</taxon>
        <taxon>Cionidae</taxon>
        <taxon>Ciona</taxon>
    </lineage>
</organism>
<keyword evidence="1" id="KW-0862">Zinc</keyword>
<sequence length="241" mass="27092">MRHQRTHTGLRPYSCTVCKLAFTTKANCERHVRKRHDIKHNTDIKELVFCDHDLLRKARIGNLSNGDEVLKVIPPSSGKYLSFQCRLCKSAFSSRSNGARHVMTKHGIINRKGANEVIMCVKVNKSPQQPETHGVKPINRCPVKTFNPKPTITQSILNSADKVKHSRPIRKVSLIPLSKVYSYNKAASSLLDRLDDQYRILCGRQPGLSPARGVGGGLLPRINQALQVIADVCENYKCCRR</sequence>
<accession>H2Z6G2</accession>
<dbReference type="GO" id="GO:0008270">
    <property type="term" value="F:zinc ion binding"/>
    <property type="evidence" value="ECO:0007669"/>
    <property type="project" value="UniProtKB-KW"/>
</dbReference>
<dbReference type="PROSITE" id="PS00028">
    <property type="entry name" value="ZINC_FINGER_C2H2_1"/>
    <property type="match status" value="2"/>
</dbReference>
<dbReference type="GO" id="GO:0001228">
    <property type="term" value="F:DNA-binding transcription activator activity, RNA polymerase II-specific"/>
    <property type="evidence" value="ECO:0007669"/>
    <property type="project" value="TreeGrafter"/>
</dbReference>
<dbReference type="GO" id="GO:0005634">
    <property type="term" value="C:nucleus"/>
    <property type="evidence" value="ECO:0007669"/>
    <property type="project" value="TreeGrafter"/>
</dbReference>
<protein>
    <recommendedName>
        <fullName evidence="2">C2H2-type domain-containing protein</fullName>
    </recommendedName>
</protein>
<keyword evidence="1" id="KW-0863">Zinc-finger</keyword>
<feature type="domain" description="C2H2-type" evidence="2">
    <location>
        <begin position="83"/>
        <end position="106"/>
    </location>
</feature>
<evidence type="ECO:0000313" key="4">
    <source>
        <dbReference type="Proteomes" id="UP000007875"/>
    </source>
</evidence>
<keyword evidence="4" id="KW-1185">Reference proteome</keyword>
<evidence type="ECO:0000259" key="2">
    <source>
        <dbReference type="PROSITE" id="PS50157"/>
    </source>
</evidence>
<evidence type="ECO:0000313" key="3">
    <source>
        <dbReference type="Ensembl" id="ENSCSAVP00000013174.1"/>
    </source>
</evidence>
<proteinExistence type="predicted"/>
<dbReference type="GO" id="GO:0000978">
    <property type="term" value="F:RNA polymerase II cis-regulatory region sequence-specific DNA binding"/>
    <property type="evidence" value="ECO:0007669"/>
    <property type="project" value="TreeGrafter"/>
</dbReference>
<dbReference type="Proteomes" id="UP000007875">
    <property type="component" value="Unassembled WGS sequence"/>
</dbReference>
<dbReference type="STRING" id="51511.ENSCSAVP00000013174"/>
<dbReference type="PANTHER" id="PTHR46451:SF1">
    <property type="entry name" value="RAS-RESPONSIVE ELEMENT-BINDING PROTEIN 1"/>
    <property type="match status" value="1"/>
</dbReference>
<dbReference type="InterPro" id="IPR013087">
    <property type="entry name" value="Znf_C2H2_type"/>
</dbReference>
<keyword evidence="1" id="KW-0479">Metal-binding</keyword>
<dbReference type="eggNOG" id="KOG1721">
    <property type="taxonomic scope" value="Eukaryota"/>
</dbReference>
<reference evidence="3" key="2">
    <citation type="submission" date="2025-08" db="UniProtKB">
        <authorList>
            <consortium name="Ensembl"/>
        </authorList>
    </citation>
    <scope>IDENTIFICATION</scope>
</reference>
<dbReference type="AlphaFoldDB" id="H2Z6G2"/>
<dbReference type="PROSITE" id="PS50157">
    <property type="entry name" value="ZINC_FINGER_C2H2_2"/>
    <property type="match status" value="2"/>
</dbReference>
<dbReference type="SMART" id="SM00355">
    <property type="entry name" value="ZnF_C2H2"/>
    <property type="match status" value="2"/>
</dbReference>
<reference evidence="4" key="1">
    <citation type="submission" date="2003-08" db="EMBL/GenBank/DDBJ databases">
        <authorList>
            <person name="Birren B."/>
            <person name="Nusbaum C."/>
            <person name="Abebe A."/>
            <person name="Abouelleil A."/>
            <person name="Adekoya E."/>
            <person name="Ait-zahra M."/>
            <person name="Allen N."/>
            <person name="Allen T."/>
            <person name="An P."/>
            <person name="Anderson M."/>
            <person name="Anderson S."/>
            <person name="Arachchi H."/>
            <person name="Armbruster J."/>
            <person name="Bachantsang P."/>
            <person name="Baldwin J."/>
            <person name="Barry A."/>
            <person name="Bayul T."/>
            <person name="Blitshsteyn B."/>
            <person name="Bloom T."/>
            <person name="Blye J."/>
            <person name="Boguslavskiy L."/>
            <person name="Borowsky M."/>
            <person name="Boukhgalter B."/>
            <person name="Brunache A."/>
            <person name="Butler J."/>
            <person name="Calixte N."/>
            <person name="Calvo S."/>
            <person name="Camarata J."/>
            <person name="Campo K."/>
            <person name="Chang J."/>
            <person name="Cheshatsang Y."/>
            <person name="Citroen M."/>
            <person name="Collymore A."/>
            <person name="Considine T."/>
            <person name="Cook A."/>
            <person name="Cooke P."/>
            <person name="Corum B."/>
            <person name="Cuomo C."/>
            <person name="David R."/>
            <person name="Dawoe T."/>
            <person name="Degray S."/>
            <person name="Dodge S."/>
            <person name="Dooley K."/>
            <person name="Dorje P."/>
            <person name="Dorjee K."/>
            <person name="Dorris L."/>
            <person name="Duffey N."/>
            <person name="Dupes A."/>
            <person name="Elkins T."/>
            <person name="Engels R."/>
            <person name="Erickson J."/>
            <person name="Farina A."/>
            <person name="Faro S."/>
            <person name="Ferreira P."/>
            <person name="Fischer H."/>
            <person name="Fitzgerald M."/>
            <person name="Foley K."/>
            <person name="Gage D."/>
            <person name="Galagan J."/>
            <person name="Gearin G."/>
            <person name="Gnerre S."/>
            <person name="Gnirke A."/>
            <person name="Goyette A."/>
            <person name="Graham J."/>
            <person name="Grandbois E."/>
            <person name="Gyaltsen K."/>
            <person name="Hafez N."/>
            <person name="Hagopian D."/>
            <person name="Hagos B."/>
            <person name="Hall J."/>
            <person name="Hatcher B."/>
            <person name="Heller A."/>
            <person name="Higgins H."/>
            <person name="Honan T."/>
            <person name="Horn A."/>
            <person name="Houde N."/>
            <person name="Hughes L."/>
            <person name="Hulme W."/>
            <person name="Husby E."/>
            <person name="Iliev I."/>
            <person name="Jaffe D."/>
            <person name="Jones C."/>
            <person name="Kamal M."/>
            <person name="Kamat A."/>
            <person name="Kamvysselis M."/>
            <person name="Karlsson E."/>
            <person name="Kells C."/>
            <person name="Kieu A."/>
            <person name="Kisner P."/>
            <person name="Kodira C."/>
            <person name="Kulbokas E."/>
            <person name="Labutti K."/>
            <person name="Lama D."/>
            <person name="Landers T."/>
            <person name="Leger J."/>
            <person name="Levine S."/>
            <person name="Lewis D."/>
            <person name="Lewis T."/>
            <person name="Lindblad-toh K."/>
            <person name="Liu X."/>
            <person name="Lokyitsang T."/>
            <person name="Lokyitsang Y."/>
            <person name="Lucien O."/>
            <person name="Lui A."/>
            <person name="Ma L.J."/>
            <person name="Mabbitt R."/>
            <person name="Macdonald J."/>
            <person name="Maclean C."/>
            <person name="Major J."/>
            <person name="Manning J."/>
            <person name="Marabella R."/>
            <person name="Maru K."/>
            <person name="Matthews C."/>
            <person name="Mauceli E."/>
            <person name="Mccarthy M."/>
            <person name="Mcdonough S."/>
            <person name="Mcghee T."/>
            <person name="Meldrim J."/>
            <person name="Meneus L."/>
            <person name="Mesirov J."/>
            <person name="Mihalev A."/>
            <person name="Mihova T."/>
            <person name="Mikkelsen T."/>
            <person name="Mlenga V."/>
            <person name="Moru K."/>
            <person name="Mozes J."/>
            <person name="Mulrain L."/>
            <person name="Munson G."/>
            <person name="Naylor J."/>
            <person name="Newes C."/>
            <person name="Nguyen C."/>
            <person name="Nguyen N."/>
            <person name="Nguyen T."/>
            <person name="Nicol R."/>
            <person name="Nielsen C."/>
            <person name="Nizzari M."/>
            <person name="Norbu C."/>
            <person name="Norbu N."/>
            <person name="O'donnell P."/>
            <person name="Okoawo O."/>
            <person name="O'leary S."/>
            <person name="Omotosho B."/>
            <person name="O'neill K."/>
            <person name="Osman S."/>
            <person name="Parker S."/>
            <person name="Perrin D."/>
            <person name="Phunkhang P."/>
            <person name="Piqani B."/>
            <person name="Purcell S."/>
            <person name="Rachupka T."/>
            <person name="Ramasamy U."/>
            <person name="Rameau R."/>
            <person name="Ray V."/>
            <person name="Raymond C."/>
            <person name="Retta R."/>
            <person name="Richardson S."/>
            <person name="Rise C."/>
            <person name="Rodriguez J."/>
            <person name="Rogers J."/>
            <person name="Rogov P."/>
            <person name="Rutman M."/>
            <person name="Schupbach R."/>
            <person name="Seaman C."/>
            <person name="Settipalli S."/>
            <person name="Sharpe T."/>
            <person name="Sheridan J."/>
            <person name="Sherpa N."/>
            <person name="Shi J."/>
            <person name="Smirnov S."/>
            <person name="Smith C."/>
            <person name="Sougnez C."/>
            <person name="Spencer B."/>
            <person name="Stalker J."/>
            <person name="Stange-thomann N."/>
            <person name="Stavropoulos S."/>
            <person name="Stetson K."/>
            <person name="Stone C."/>
            <person name="Stone S."/>
            <person name="Stubbs M."/>
            <person name="Talamas J."/>
            <person name="Tchuinga P."/>
            <person name="Tenzing P."/>
            <person name="Tesfaye S."/>
            <person name="Theodore J."/>
            <person name="Thoulutsang Y."/>
            <person name="Topham K."/>
            <person name="Towey S."/>
            <person name="Tsamla T."/>
            <person name="Tsomo N."/>
            <person name="Vallee D."/>
            <person name="Vassiliev H."/>
            <person name="Venkataraman V."/>
            <person name="Vinson J."/>
            <person name="Vo A."/>
            <person name="Wade C."/>
            <person name="Wang S."/>
            <person name="Wangchuk T."/>
            <person name="Wangdi T."/>
            <person name="Whittaker C."/>
            <person name="Wilkinson J."/>
            <person name="Wu Y."/>
            <person name="Wyman D."/>
            <person name="Yadav S."/>
            <person name="Yang S."/>
            <person name="Yang X."/>
            <person name="Yeager S."/>
            <person name="Yee E."/>
            <person name="Young G."/>
            <person name="Zainoun J."/>
            <person name="Zembeck L."/>
            <person name="Zimmer A."/>
            <person name="Zody M."/>
            <person name="Lander E."/>
        </authorList>
    </citation>
    <scope>NUCLEOTIDE SEQUENCE [LARGE SCALE GENOMIC DNA]</scope>
</reference>
<dbReference type="Ensembl" id="ENSCSAVT00000013323.1">
    <property type="protein sequence ID" value="ENSCSAVP00000013174.1"/>
    <property type="gene ID" value="ENSCSAVG00000007730.1"/>
</dbReference>
<dbReference type="SUPFAM" id="SSF57667">
    <property type="entry name" value="beta-beta-alpha zinc fingers"/>
    <property type="match status" value="1"/>
</dbReference>
<dbReference type="PANTHER" id="PTHR46451">
    <property type="entry name" value="RAS-RESPONSIVE ELEMENT-BINDING PROTEIN 1"/>
    <property type="match status" value="1"/>
</dbReference>